<name>A0A9D2HC79_9BACT</name>
<reference evidence="2" key="2">
    <citation type="submission" date="2021-04" db="EMBL/GenBank/DDBJ databases">
        <authorList>
            <person name="Gilroy R."/>
        </authorList>
    </citation>
    <scope>NUCLEOTIDE SEQUENCE</scope>
    <source>
        <strain evidence="2">CHK186-16707</strain>
    </source>
</reference>
<protein>
    <submittedName>
        <fullName evidence="2">Uncharacterized protein</fullName>
    </submittedName>
</protein>
<sequence>MNKTLLTFALGCVIATATAGTAPAADTEKVARTPEELQAALDPCGDYTTSKIVYPWERELQKDTAVRAVLREQATGIGYGVEPLGGCLNWPW</sequence>
<feature type="chain" id="PRO_5038624069" evidence="1">
    <location>
        <begin position="25"/>
        <end position="92"/>
    </location>
</feature>
<evidence type="ECO:0000313" key="2">
    <source>
        <dbReference type="EMBL" id="HJA07819.1"/>
    </source>
</evidence>
<dbReference type="AlphaFoldDB" id="A0A9D2HC79"/>
<keyword evidence="1" id="KW-0732">Signal</keyword>
<evidence type="ECO:0000256" key="1">
    <source>
        <dbReference type="SAM" id="SignalP"/>
    </source>
</evidence>
<evidence type="ECO:0000313" key="3">
    <source>
        <dbReference type="Proteomes" id="UP000824225"/>
    </source>
</evidence>
<dbReference type="EMBL" id="DXAN01000003">
    <property type="protein sequence ID" value="HJA07819.1"/>
    <property type="molecule type" value="Genomic_DNA"/>
</dbReference>
<dbReference type="Proteomes" id="UP000824225">
    <property type="component" value="Unassembled WGS sequence"/>
</dbReference>
<reference evidence="2" key="1">
    <citation type="journal article" date="2021" name="PeerJ">
        <title>Extensive microbial diversity within the chicken gut microbiome revealed by metagenomics and culture.</title>
        <authorList>
            <person name="Gilroy R."/>
            <person name="Ravi A."/>
            <person name="Getino M."/>
            <person name="Pursley I."/>
            <person name="Horton D.L."/>
            <person name="Alikhan N.F."/>
            <person name="Baker D."/>
            <person name="Gharbi K."/>
            <person name="Hall N."/>
            <person name="Watson M."/>
            <person name="Adriaenssens E.M."/>
            <person name="Foster-Nyarko E."/>
            <person name="Jarju S."/>
            <person name="Secka A."/>
            <person name="Antonio M."/>
            <person name="Oren A."/>
            <person name="Chaudhuri R.R."/>
            <person name="La Ragione R."/>
            <person name="Hildebrand F."/>
            <person name="Pallen M.J."/>
        </authorList>
    </citation>
    <scope>NUCLEOTIDE SEQUENCE</scope>
    <source>
        <strain evidence="2">CHK186-16707</strain>
    </source>
</reference>
<gene>
    <name evidence="2" type="ORF">H9962_01310</name>
</gene>
<proteinExistence type="predicted"/>
<accession>A0A9D2HC79</accession>
<organism evidence="2 3">
    <name type="scientific">Candidatus Mailhella merdigallinarum</name>
    <dbReference type="NCBI Taxonomy" id="2838658"/>
    <lineage>
        <taxon>Bacteria</taxon>
        <taxon>Pseudomonadati</taxon>
        <taxon>Thermodesulfobacteriota</taxon>
        <taxon>Desulfovibrionia</taxon>
        <taxon>Desulfovibrionales</taxon>
        <taxon>Desulfovibrionaceae</taxon>
        <taxon>Mailhella</taxon>
    </lineage>
</organism>
<comment type="caution">
    <text evidence="2">The sequence shown here is derived from an EMBL/GenBank/DDBJ whole genome shotgun (WGS) entry which is preliminary data.</text>
</comment>
<feature type="signal peptide" evidence="1">
    <location>
        <begin position="1"/>
        <end position="24"/>
    </location>
</feature>